<dbReference type="EMBL" id="JAERSG010000007">
    <property type="protein sequence ID" value="MBL0749789.1"/>
    <property type="molecule type" value="Genomic_DNA"/>
</dbReference>
<organism evidence="1 2">
    <name type="scientific">Nocardioides baculatus</name>
    <dbReference type="NCBI Taxonomy" id="2801337"/>
    <lineage>
        <taxon>Bacteria</taxon>
        <taxon>Bacillati</taxon>
        <taxon>Actinomycetota</taxon>
        <taxon>Actinomycetes</taxon>
        <taxon>Propionibacteriales</taxon>
        <taxon>Nocardioidaceae</taxon>
        <taxon>Nocardioides</taxon>
    </lineage>
</organism>
<comment type="caution">
    <text evidence="1">The sequence shown here is derived from an EMBL/GenBank/DDBJ whole genome shotgun (WGS) entry which is preliminary data.</text>
</comment>
<accession>A0ABS1LDN8</accession>
<evidence type="ECO:0000313" key="2">
    <source>
        <dbReference type="Proteomes" id="UP000636918"/>
    </source>
</evidence>
<gene>
    <name evidence="1" type="ORF">JI751_19375</name>
</gene>
<proteinExistence type="predicted"/>
<protein>
    <submittedName>
        <fullName evidence="1">Uncharacterized protein</fullName>
    </submittedName>
</protein>
<evidence type="ECO:0000313" key="1">
    <source>
        <dbReference type="EMBL" id="MBL0749789.1"/>
    </source>
</evidence>
<dbReference type="Proteomes" id="UP000636918">
    <property type="component" value="Unassembled WGS sequence"/>
</dbReference>
<dbReference type="RefSeq" id="WP_201940316.1">
    <property type="nucleotide sequence ID" value="NZ_JAERSG010000007.1"/>
</dbReference>
<name>A0ABS1LDN8_9ACTN</name>
<keyword evidence="2" id="KW-1185">Reference proteome</keyword>
<sequence length="118" mass="13168">MKDNIRKAGQFVHGALQEAAQQGRSDYGDDQYFRGFRNAAGITFRSIQSKTDVMKEQMKSGSGLTKTEQAVFAHLNELLIEIEAECNKHWAGTGLDWRPRPPVVKGPVGFAARDEQDD</sequence>
<reference evidence="1 2" key="1">
    <citation type="submission" date="2021-01" db="EMBL/GenBank/DDBJ databases">
        <title>Genome seq and assembly of Nocardiodes sp. G10.</title>
        <authorList>
            <person name="Chhetri G."/>
        </authorList>
    </citation>
    <scope>NUCLEOTIDE SEQUENCE [LARGE SCALE GENOMIC DNA]</scope>
    <source>
        <strain evidence="1 2">G10</strain>
    </source>
</reference>